<comment type="caution">
    <text evidence="15">The sequence shown here is derived from an EMBL/GenBank/DDBJ whole genome shotgun (WGS) entry which is preliminary data.</text>
</comment>
<keyword evidence="10" id="KW-0687">Ribonucleoprotein</keyword>
<dbReference type="SMART" id="SM00847">
    <property type="entry name" value="HA2"/>
    <property type="match status" value="1"/>
</dbReference>
<evidence type="ECO:0000313" key="16">
    <source>
        <dbReference type="Proteomes" id="UP001470230"/>
    </source>
</evidence>
<dbReference type="SUPFAM" id="SSF52540">
    <property type="entry name" value="P-loop containing nucleoside triphosphate hydrolases"/>
    <property type="match status" value="1"/>
</dbReference>
<dbReference type="InterPro" id="IPR011545">
    <property type="entry name" value="DEAD/DEAH_box_helicase_dom"/>
</dbReference>
<evidence type="ECO:0000256" key="10">
    <source>
        <dbReference type="ARBA" id="ARBA00023274"/>
    </source>
</evidence>
<dbReference type="PROSITE" id="PS51194">
    <property type="entry name" value="HELICASE_CTER"/>
    <property type="match status" value="1"/>
</dbReference>
<dbReference type="Pfam" id="PF00271">
    <property type="entry name" value="Helicase_C"/>
    <property type="match status" value="1"/>
</dbReference>
<evidence type="ECO:0000259" key="14">
    <source>
        <dbReference type="PROSITE" id="PS51194"/>
    </source>
</evidence>
<keyword evidence="7" id="KW-0067">ATP-binding</keyword>
<dbReference type="Gene3D" id="3.40.50.300">
    <property type="entry name" value="P-loop containing nucleotide triphosphate hydrolases"/>
    <property type="match status" value="2"/>
</dbReference>
<evidence type="ECO:0000256" key="6">
    <source>
        <dbReference type="ARBA" id="ARBA00022806"/>
    </source>
</evidence>
<evidence type="ECO:0000256" key="4">
    <source>
        <dbReference type="ARBA" id="ARBA00022741"/>
    </source>
</evidence>
<dbReference type="InterPro" id="IPR023626">
    <property type="entry name" value="Ribosomal_eL39_dom_sf"/>
</dbReference>
<sequence>MKRSPSESNYAEESNDEDEIVTNPYTNCPYSREYFKILKQRKLLPVFEYKDRIIECVRNNKVTIIEGSTGSGKTTQIPQFLLEADIIPSDKKVICTQPRQVAAINVATRVAQEMDVELGSVVGYCVRFDAKLTNQTRLKYMTDGLLLHEFISDRDVNDYGIIIIDEAHERNINSDIILGLLKQLTERRKDVRIVVMSATLEADKFTTFFDKAPHLEVPGRLYPVEIIYTSDPVSNYVESAINTALKIHREEPMGDILLFLTGEEEIETACERIREGSRNVQNKERPLVLPLYASLAPKDQQRVFRPTKNANQRKIIVSTNIAETSVTIDGVVYVIDPGFVKQSQYQPERRMSALLVTPISKASAKQRAGRAGRTKPGKCYRLYTESAFDQQLVEQTVPEIQRSDLGSVILLMLATGIEDIVHFPFIDKPPLSQLSSAIEELYHLGAVNGDAKLSEVGQMIASIPIEPKHAKCLVAAKKFGCTAEIATIVSILDQQGSILYRPKEQAQLADLAHGSFKNPYSDHITYLNAYDAYVANGRDREWCDKNFVNYKIISRAEKTRGQLISLLRKFKIDIVSISRQNLDREKLIIRGLLEGLFMQTAMLNFSAGKKYIFLIGSKDASIHPSSSVKRTPKWIVWSDYIFTTQAFVRTISEIQPEWLFEASPSYFDTKNLPEGQIKQELMATKKIMDSKNRYKILAKKIKQNRPMPQFYRQMTGIRHIQNPLRRHWRRRKLNI</sequence>
<evidence type="ECO:0000256" key="12">
    <source>
        <dbReference type="SAM" id="MobiDB-lite"/>
    </source>
</evidence>
<dbReference type="PANTHER" id="PTHR18934">
    <property type="entry name" value="ATP-DEPENDENT RNA HELICASE"/>
    <property type="match status" value="1"/>
</dbReference>
<gene>
    <name evidence="15" type="ORF">M9Y10_034618</name>
</gene>
<dbReference type="InterPro" id="IPR027417">
    <property type="entry name" value="P-loop_NTPase"/>
</dbReference>
<dbReference type="SMART" id="SM00490">
    <property type="entry name" value="HELICc"/>
    <property type="match status" value="1"/>
</dbReference>
<keyword evidence="9" id="KW-0508">mRNA splicing</keyword>
<dbReference type="Pfam" id="PF00270">
    <property type="entry name" value="DEAD"/>
    <property type="match status" value="1"/>
</dbReference>
<keyword evidence="5" id="KW-0378">Hydrolase</keyword>
<feature type="domain" description="Helicase ATP-binding" evidence="13">
    <location>
        <begin position="54"/>
        <end position="218"/>
    </location>
</feature>
<dbReference type="PANTHER" id="PTHR18934:SF109">
    <property type="entry name" value="ATP-DEPENDENT RNA HELICASE DHX15 HOMOLOG"/>
    <property type="match status" value="1"/>
</dbReference>
<dbReference type="PROSITE" id="PS51192">
    <property type="entry name" value="HELICASE_ATP_BIND_1"/>
    <property type="match status" value="1"/>
</dbReference>
<dbReference type="PROSITE" id="PS00690">
    <property type="entry name" value="DEAH_ATP_HELICASE"/>
    <property type="match status" value="1"/>
</dbReference>
<keyword evidence="6" id="KW-0347">Helicase</keyword>
<accession>A0ABR2KFL5</accession>
<feature type="domain" description="Helicase C-terminal" evidence="14">
    <location>
        <begin position="240"/>
        <end position="417"/>
    </location>
</feature>
<dbReference type="Pfam" id="PF00832">
    <property type="entry name" value="Ribosomal_L39"/>
    <property type="match status" value="1"/>
</dbReference>
<comment type="catalytic activity">
    <reaction evidence="11">
        <text>ATP + H2O = ADP + phosphate + H(+)</text>
        <dbReference type="Rhea" id="RHEA:13065"/>
        <dbReference type="ChEBI" id="CHEBI:15377"/>
        <dbReference type="ChEBI" id="CHEBI:15378"/>
        <dbReference type="ChEBI" id="CHEBI:30616"/>
        <dbReference type="ChEBI" id="CHEBI:43474"/>
        <dbReference type="ChEBI" id="CHEBI:456216"/>
        <dbReference type="EC" id="3.6.4.13"/>
    </reaction>
</comment>
<evidence type="ECO:0000313" key="15">
    <source>
        <dbReference type="EMBL" id="KAK8889864.1"/>
    </source>
</evidence>
<evidence type="ECO:0000256" key="11">
    <source>
        <dbReference type="ARBA" id="ARBA00047984"/>
    </source>
</evidence>
<dbReference type="SMART" id="SM00487">
    <property type="entry name" value="DEXDc"/>
    <property type="match status" value="1"/>
</dbReference>
<feature type="region of interest" description="Disordered" evidence="12">
    <location>
        <begin position="1"/>
        <end position="23"/>
    </location>
</feature>
<protein>
    <recommendedName>
        <fullName evidence="2">RNA helicase</fullName>
        <ecNumber evidence="2">3.6.4.13</ecNumber>
    </recommendedName>
</protein>
<dbReference type="Gene3D" id="1.10.1620.10">
    <property type="entry name" value="Ribosomal protein L39e"/>
    <property type="match status" value="1"/>
</dbReference>
<evidence type="ECO:0000256" key="9">
    <source>
        <dbReference type="ARBA" id="ARBA00023187"/>
    </source>
</evidence>
<proteinExistence type="inferred from homology"/>
<dbReference type="CDD" id="cd17917">
    <property type="entry name" value="DEXHc_RHA-like"/>
    <property type="match status" value="1"/>
</dbReference>
<keyword evidence="8" id="KW-0689">Ribosomal protein</keyword>
<dbReference type="InterPro" id="IPR000077">
    <property type="entry name" value="Ribosomal_eL39"/>
</dbReference>
<evidence type="ECO:0000259" key="13">
    <source>
        <dbReference type="PROSITE" id="PS51192"/>
    </source>
</evidence>
<dbReference type="Pfam" id="PF07717">
    <property type="entry name" value="OB_NTP_bind"/>
    <property type="match status" value="1"/>
</dbReference>
<comment type="similarity">
    <text evidence="1">Belongs to the eukaryotic ribosomal protein eL39 family.</text>
</comment>
<dbReference type="InterPro" id="IPR014001">
    <property type="entry name" value="Helicase_ATP-bd"/>
</dbReference>
<dbReference type="InterPro" id="IPR002464">
    <property type="entry name" value="DNA/RNA_helicase_DEAH_CS"/>
</dbReference>
<dbReference type="Gene3D" id="1.20.120.1080">
    <property type="match status" value="1"/>
</dbReference>
<keyword evidence="3" id="KW-0507">mRNA processing</keyword>
<dbReference type="EMBL" id="JAPFFF010000005">
    <property type="protein sequence ID" value="KAK8889864.1"/>
    <property type="molecule type" value="Genomic_DNA"/>
</dbReference>
<dbReference type="InterPro" id="IPR001650">
    <property type="entry name" value="Helicase_C-like"/>
</dbReference>
<evidence type="ECO:0000256" key="5">
    <source>
        <dbReference type="ARBA" id="ARBA00022801"/>
    </source>
</evidence>
<dbReference type="InterPro" id="IPR007502">
    <property type="entry name" value="Helicase-assoc_dom"/>
</dbReference>
<dbReference type="EC" id="3.6.4.13" evidence="2"/>
<keyword evidence="4" id="KW-0547">Nucleotide-binding</keyword>
<evidence type="ECO:0000256" key="3">
    <source>
        <dbReference type="ARBA" id="ARBA00022664"/>
    </source>
</evidence>
<organism evidence="15 16">
    <name type="scientific">Tritrichomonas musculus</name>
    <dbReference type="NCBI Taxonomy" id="1915356"/>
    <lineage>
        <taxon>Eukaryota</taxon>
        <taxon>Metamonada</taxon>
        <taxon>Parabasalia</taxon>
        <taxon>Tritrichomonadida</taxon>
        <taxon>Tritrichomonadidae</taxon>
        <taxon>Tritrichomonas</taxon>
    </lineage>
</organism>
<evidence type="ECO:0000256" key="7">
    <source>
        <dbReference type="ARBA" id="ARBA00022840"/>
    </source>
</evidence>
<evidence type="ECO:0000256" key="1">
    <source>
        <dbReference type="ARBA" id="ARBA00009339"/>
    </source>
</evidence>
<evidence type="ECO:0000256" key="8">
    <source>
        <dbReference type="ARBA" id="ARBA00022980"/>
    </source>
</evidence>
<dbReference type="Proteomes" id="UP001470230">
    <property type="component" value="Unassembled WGS sequence"/>
</dbReference>
<name>A0ABR2KFL5_9EUKA</name>
<dbReference type="Pfam" id="PF21010">
    <property type="entry name" value="HA2_C"/>
    <property type="match status" value="1"/>
</dbReference>
<dbReference type="InterPro" id="IPR011709">
    <property type="entry name" value="DEAD-box_helicase_OB_fold"/>
</dbReference>
<evidence type="ECO:0000256" key="2">
    <source>
        <dbReference type="ARBA" id="ARBA00012552"/>
    </source>
</evidence>
<dbReference type="SUPFAM" id="SSF48662">
    <property type="entry name" value="Ribosomal protein L39e"/>
    <property type="match status" value="1"/>
</dbReference>
<feature type="compositionally biased region" description="Polar residues" evidence="12">
    <location>
        <begin position="1"/>
        <end position="12"/>
    </location>
</feature>
<keyword evidence="16" id="KW-1185">Reference proteome</keyword>
<reference evidence="15 16" key="1">
    <citation type="submission" date="2024-04" db="EMBL/GenBank/DDBJ databases">
        <title>Tritrichomonas musculus Genome.</title>
        <authorList>
            <person name="Alves-Ferreira E."/>
            <person name="Grigg M."/>
            <person name="Lorenzi H."/>
            <person name="Galac M."/>
        </authorList>
    </citation>
    <scope>NUCLEOTIDE SEQUENCE [LARGE SCALE GENOMIC DNA]</scope>
    <source>
        <strain evidence="15 16">EAF2021</strain>
    </source>
</reference>
<dbReference type="CDD" id="cd18791">
    <property type="entry name" value="SF2_C_RHA"/>
    <property type="match status" value="1"/>
</dbReference>